<dbReference type="PROSITE" id="PS51918">
    <property type="entry name" value="RADICAL_SAM"/>
    <property type="match status" value="1"/>
</dbReference>
<dbReference type="PANTHER" id="PTHR43432:SF4">
    <property type="entry name" value="RADICAL SAM CORE DOMAIN-CONTAINING PROTEIN"/>
    <property type="match status" value="1"/>
</dbReference>
<protein>
    <recommendedName>
        <fullName evidence="4">Radical SAM core domain-containing protein</fullName>
    </recommendedName>
</protein>
<dbReference type="EMBL" id="MFTT01000010">
    <property type="protein sequence ID" value="OGI70193.1"/>
    <property type="molecule type" value="Genomic_DNA"/>
</dbReference>
<keyword evidence="2" id="KW-0408">Iron</keyword>
<dbReference type="GO" id="GO:0051536">
    <property type="term" value="F:iron-sulfur cluster binding"/>
    <property type="evidence" value="ECO:0007669"/>
    <property type="project" value="UniProtKB-KW"/>
</dbReference>
<evidence type="ECO:0000313" key="6">
    <source>
        <dbReference type="Proteomes" id="UP000178059"/>
    </source>
</evidence>
<dbReference type="Gene3D" id="3.80.30.30">
    <property type="match status" value="1"/>
</dbReference>
<name>A0A1F6VKL0_9BACT</name>
<keyword evidence="1" id="KW-0479">Metal-binding</keyword>
<dbReference type="AlphaFoldDB" id="A0A1F6VKL0"/>
<gene>
    <name evidence="5" type="ORF">A2824_02580</name>
</gene>
<comment type="caution">
    <text evidence="5">The sequence shown here is derived from an EMBL/GenBank/DDBJ whole genome shotgun (WGS) entry which is preliminary data.</text>
</comment>
<dbReference type="InterPro" id="IPR040086">
    <property type="entry name" value="MJ0683-like"/>
</dbReference>
<dbReference type="InterPro" id="IPR058240">
    <property type="entry name" value="rSAM_sf"/>
</dbReference>
<dbReference type="CDD" id="cd01335">
    <property type="entry name" value="Radical_SAM"/>
    <property type="match status" value="1"/>
</dbReference>
<evidence type="ECO:0000256" key="3">
    <source>
        <dbReference type="ARBA" id="ARBA00023014"/>
    </source>
</evidence>
<reference evidence="5 6" key="1">
    <citation type="journal article" date="2016" name="Nat. Commun.">
        <title>Thousands of microbial genomes shed light on interconnected biogeochemical processes in an aquifer system.</title>
        <authorList>
            <person name="Anantharaman K."/>
            <person name="Brown C.T."/>
            <person name="Hug L.A."/>
            <person name="Sharon I."/>
            <person name="Castelle C.J."/>
            <person name="Probst A.J."/>
            <person name="Thomas B.C."/>
            <person name="Singh A."/>
            <person name="Wilkins M.J."/>
            <person name="Karaoz U."/>
            <person name="Brodie E.L."/>
            <person name="Williams K.H."/>
            <person name="Hubbard S.S."/>
            <person name="Banfield J.F."/>
        </authorList>
    </citation>
    <scope>NUCLEOTIDE SEQUENCE [LARGE SCALE GENOMIC DNA]</scope>
</reference>
<dbReference type="GO" id="GO:0003824">
    <property type="term" value="F:catalytic activity"/>
    <property type="evidence" value="ECO:0007669"/>
    <property type="project" value="InterPro"/>
</dbReference>
<proteinExistence type="predicted"/>
<dbReference type="SFLD" id="SFLDS00029">
    <property type="entry name" value="Radical_SAM"/>
    <property type="match status" value="1"/>
</dbReference>
<dbReference type="STRING" id="1801743.A2824_02580"/>
<evidence type="ECO:0000313" key="5">
    <source>
        <dbReference type="EMBL" id="OGI70193.1"/>
    </source>
</evidence>
<organism evidence="5 6">
    <name type="scientific">Candidatus Nomurabacteria bacterium RIFCSPHIGHO2_01_FULL_42_16</name>
    <dbReference type="NCBI Taxonomy" id="1801743"/>
    <lineage>
        <taxon>Bacteria</taxon>
        <taxon>Candidatus Nomuraibacteriota</taxon>
    </lineage>
</organism>
<feature type="domain" description="Radical SAM core" evidence="4">
    <location>
        <begin position="21"/>
        <end position="253"/>
    </location>
</feature>
<dbReference type="SFLD" id="SFLDG01084">
    <property type="entry name" value="Uncharacterised_Radical_SAM_Su"/>
    <property type="match status" value="1"/>
</dbReference>
<evidence type="ECO:0000259" key="4">
    <source>
        <dbReference type="PROSITE" id="PS51918"/>
    </source>
</evidence>
<dbReference type="PANTHER" id="PTHR43432">
    <property type="entry name" value="SLR0285 PROTEIN"/>
    <property type="match status" value="1"/>
</dbReference>
<dbReference type="InterPro" id="IPR007197">
    <property type="entry name" value="rSAM"/>
</dbReference>
<evidence type="ECO:0000256" key="2">
    <source>
        <dbReference type="ARBA" id="ARBA00023004"/>
    </source>
</evidence>
<dbReference type="SUPFAM" id="SSF102114">
    <property type="entry name" value="Radical SAM enzymes"/>
    <property type="match status" value="1"/>
</dbReference>
<evidence type="ECO:0000256" key="1">
    <source>
        <dbReference type="ARBA" id="ARBA00022723"/>
    </source>
</evidence>
<dbReference type="GO" id="GO:0046872">
    <property type="term" value="F:metal ion binding"/>
    <property type="evidence" value="ECO:0007669"/>
    <property type="project" value="UniProtKB-KW"/>
</dbReference>
<sequence>MESSNKISKELIKKYDTAGLKIDRERVLTYSQLSCPLDCTYCFVNDMTTNQQKNIAYLTEKQIELLKNLPEEISLIMLGCDTEFFQNKKEAIEILKKLSGFGKDLSMITKIPIKESFLNEIDKVNQKMKERGNILSVSISIPCLSDEMSKKYEPKVPSPKNRIETLKQISNKGIYTMLAIRPLLPDMSNEELQEIINLTKDYVIGYYSGPLYLNDDRISKLLPESVVESEAKQPHWMLDGNLFKEVVKKGQIDFLREIVKNSGKDFFEGAAEGMKYIRKIQDEKHRTKS</sequence>
<dbReference type="Proteomes" id="UP000178059">
    <property type="component" value="Unassembled WGS sequence"/>
</dbReference>
<dbReference type="Pfam" id="PF04055">
    <property type="entry name" value="Radical_SAM"/>
    <property type="match status" value="1"/>
</dbReference>
<keyword evidence="3" id="KW-0411">Iron-sulfur</keyword>
<accession>A0A1F6VKL0</accession>